<evidence type="ECO:0000256" key="6">
    <source>
        <dbReference type="ARBA" id="ARBA00022737"/>
    </source>
</evidence>
<keyword evidence="3" id="KW-0637">Prenyltransferase</keyword>
<dbReference type="EMBL" id="LGUA01002117">
    <property type="protein sequence ID" value="OAX77738.1"/>
    <property type="molecule type" value="Genomic_DNA"/>
</dbReference>
<comment type="cofactor">
    <cofactor evidence="1">
        <name>Zn(2+)</name>
        <dbReference type="ChEBI" id="CHEBI:29105"/>
    </cofactor>
</comment>
<protein>
    <recommendedName>
        <fullName evidence="9">Prenyltransferase alpha-alpha toroid domain-containing protein</fullName>
    </recommendedName>
</protein>
<dbReference type="Gene3D" id="1.50.10.20">
    <property type="match status" value="1"/>
</dbReference>
<reference evidence="10 11" key="1">
    <citation type="submission" date="2015-07" db="EMBL/GenBank/DDBJ databases">
        <title>Emmonsia species relationships and genome sequence.</title>
        <authorList>
            <person name="Cuomo C.A."/>
            <person name="Schwartz I.S."/>
            <person name="Kenyon C."/>
            <person name="de Hoog G.S."/>
            <person name="Govender N.P."/>
            <person name="Botha A."/>
            <person name="Moreno L."/>
            <person name="de Vries M."/>
            <person name="Munoz J.F."/>
            <person name="Stielow J.B."/>
        </authorList>
    </citation>
    <scope>NUCLEOTIDE SEQUENCE [LARGE SCALE GENOMIC DNA]</scope>
    <source>
        <strain evidence="10 11">CBS 136260</strain>
    </source>
</reference>
<keyword evidence="4" id="KW-0808">Transferase</keyword>
<keyword evidence="11" id="KW-1185">Reference proteome</keyword>
<comment type="caution">
    <text evidence="10">The sequence shown here is derived from an EMBL/GenBank/DDBJ whole genome shotgun (WGS) entry which is preliminary data.</text>
</comment>
<evidence type="ECO:0000259" key="9">
    <source>
        <dbReference type="Pfam" id="PF00432"/>
    </source>
</evidence>
<comment type="similarity">
    <text evidence="2">Belongs to the protein prenyltransferase subunit beta family.</text>
</comment>
<sequence length="430" mass="47559">MVDAATLRKDRQIKYFLRCLKTFLPHQYTSNDSSRMTLAFFTVAGLDLLDALDGNLSPAERKGYIDWIYHCQVPSGGFRGFSGTIFGESKKTSENECWDPANVPATFFALMALIVLGDDLSRVKRRECLLWLRRLQREDGSFGETLGSGSQIEGSNDLRFCCCAAGVRYVMRGKDADYLRDIDDIDVSRLISHIEACQSYDGGFSVSPMTESHAGLTYCALASFSFLGCIPPTGVHNAPSTSTSTSSTTTTKFEDLICWLAWRQTVELEETEECESDAEKEKEKAIGGTNIEKAESSLDENIAALPDLSSSSLQSCEDLHWAGFNGRWNKLADTCYSFWVTGTLHILDSLNIINADANRRYLLEKTQHIIGGFGKCVGDPPDLLHSYLGLASLGLFDEAGIASVDPTFCTSKRARQHLESLPWWTGAESK</sequence>
<dbReference type="InterPro" id="IPR008930">
    <property type="entry name" value="Terpenoid_cyclase/PrenylTrfase"/>
</dbReference>
<name>A0A1B7NLU3_9EURO</name>
<keyword evidence="5" id="KW-0479">Metal-binding</keyword>
<dbReference type="OrthoDB" id="24893at2759"/>
<dbReference type="SUPFAM" id="SSF48239">
    <property type="entry name" value="Terpenoid cyclases/Protein prenyltransferases"/>
    <property type="match status" value="1"/>
</dbReference>
<dbReference type="Pfam" id="PF00432">
    <property type="entry name" value="Prenyltrans"/>
    <property type="match status" value="1"/>
</dbReference>
<evidence type="ECO:0000256" key="8">
    <source>
        <dbReference type="SAM" id="MobiDB-lite"/>
    </source>
</evidence>
<dbReference type="InterPro" id="IPR045089">
    <property type="entry name" value="PGGT1B-like"/>
</dbReference>
<organism evidence="10 11">
    <name type="scientific">Emergomyces africanus</name>
    <dbReference type="NCBI Taxonomy" id="1955775"/>
    <lineage>
        <taxon>Eukaryota</taxon>
        <taxon>Fungi</taxon>
        <taxon>Dikarya</taxon>
        <taxon>Ascomycota</taxon>
        <taxon>Pezizomycotina</taxon>
        <taxon>Eurotiomycetes</taxon>
        <taxon>Eurotiomycetidae</taxon>
        <taxon>Onygenales</taxon>
        <taxon>Ajellomycetaceae</taxon>
        <taxon>Emergomyces</taxon>
    </lineage>
</organism>
<dbReference type="STRING" id="1658172.A0A1B7NLU3"/>
<accession>A0A1B7NLU3</accession>
<evidence type="ECO:0000256" key="4">
    <source>
        <dbReference type="ARBA" id="ARBA00022679"/>
    </source>
</evidence>
<feature type="region of interest" description="Disordered" evidence="8">
    <location>
        <begin position="272"/>
        <end position="291"/>
    </location>
</feature>
<evidence type="ECO:0000313" key="11">
    <source>
        <dbReference type="Proteomes" id="UP000091918"/>
    </source>
</evidence>
<evidence type="ECO:0000256" key="1">
    <source>
        <dbReference type="ARBA" id="ARBA00001947"/>
    </source>
</evidence>
<proteinExistence type="inferred from homology"/>
<evidence type="ECO:0000256" key="3">
    <source>
        <dbReference type="ARBA" id="ARBA00022602"/>
    </source>
</evidence>
<dbReference type="PANTHER" id="PTHR11774">
    <property type="entry name" value="GERANYLGERANYL TRANSFERASE TYPE BETA SUBUNIT"/>
    <property type="match status" value="1"/>
</dbReference>
<dbReference type="GO" id="GO:0046872">
    <property type="term" value="F:metal ion binding"/>
    <property type="evidence" value="ECO:0007669"/>
    <property type="project" value="UniProtKB-KW"/>
</dbReference>
<dbReference type="GO" id="GO:0004662">
    <property type="term" value="F:CAAX-protein geranylgeranyltransferase activity"/>
    <property type="evidence" value="ECO:0007669"/>
    <property type="project" value="TreeGrafter"/>
</dbReference>
<evidence type="ECO:0000313" key="10">
    <source>
        <dbReference type="EMBL" id="OAX77738.1"/>
    </source>
</evidence>
<keyword evidence="6" id="KW-0677">Repeat</keyword>
<feature type="domain" description="Prenyltransferase alpha-alpha toroid" evidence="9">
    <location>
        <begin position="7"/>
        <end position="409"/>
    </location>
</feature>
<dbReference type="InterPro" id="IPR001330">
    <property type="entry name" value="Prenyltrans"/>
</dbReference>
<dbReference type="Proteomes" id="UP000091918">
    <property type="component" value="Unassembled WGS sequence"/>
</dbReference>
<keyword evidence="7" id="KW-0862">Zinc</keyword>
<evidence type="ECO:0000256" key="5">
    <source>
        <dbReference type="ARBA" id="ARBA00022723"/>
    </source>
</evidence>
<gene>
    <name evidence="10" type="ORF">ACJ72_07959</name>
</gene>
<dbReference type="GO" id="GO:0005953">
    <property type="term" value="C:CAAX-protein geranylgeranyltransferase complex"/>
    <property type="evidence" value="ECO:0007669"/>
    <property type="project" value="TreeGrafter"/>
</dbReference>
<dbReference type="AlphaFoldDB" id="A0A1B7NLU3"/>
<evidence type="ECO:0000256" key="2">
    <source>
        <dbReference type="ARBA" id="ARBA00010497"/>
    </source>
</evidence>
<evidence type="ECO:0000256" key="7">
    <source>
        <dbReference type="ARBA" id="ARBA00022833"/>
    </source>
</evidence>
<dbReference type="PANTHER" id="PTHR11774:SF4">
    <property type="entry name" value="GERANYLGERANYL TRANSFERASE TYPE-1 SUBUNIT BETA"/>
    <property type="match status" value="1"/>
</dbReference>